<reference evidence="1 2" key="1">
    <citation type="submission" date="2019-10" db="EMBL/GenBank/DDBJ databases">
        <authorList>
            <person name="Palmer J.M."/>
        </authorList>
    </citation>
    <scope>NUCLEOTIDE SEQUENCE [LARGE SCALE GENOMIC DNA]</scope>
    <source>
        <strain evidence="1 2">TWF696</strain>
    </source>
</reference>
<organism evidence="1 2">
    <name type="scientific">Orbilia brochopaga</name>
    <dbReference type="NCBI Taxonomy" id="3140254"/>
    <lineage>
        <taxon>Eukaryota</taxon>
        <taxon>Fungi</taxon>
        <taxon>Dikarya</taxon>
        <taxon>Ascomycota</taxon>
        <taxon>Pezizomycotina</taxon>
        <taxon>Orbiliomycetes</taxon>
        <taxon>Orbiliales</taxon>
        <taxon>Orbiliaceae</taxon>
        <taxon>Orbilia</taxon>
    </lineage>
</organism>
<proteinExistence type="predicted"/>
<dbReference type="AlphaFoldDB" id="A0AAV9UIS5"/>
<name>A0AAV9UIS5_9PEZI</name>
<protein>
    <submittedName>
        <fullName evidence="1">Uncharacterized protein</fullName>
    </submittedName>
</protein>
<dbReference type="Proteomes" id="UP001375240">
    <property type="component" value="Unassembled WGS sequence"/>
</dbReference>
<keyword evidence="2" id="KW-1185">Reference proteome</keyword>
<accession>A0AAV9UIS5</accession>
<dbReference type="EMBL" id="JAVHNQ010000007">
    <property type="protein sequence ID" value="KAK6341239.1"/>
    <property type="molecule type" value="Genomic_DNA"/>
</dbReference>
<sequence>MAAQSTVSIVLDKVDENDNLGDEANEPASRLLLRASETTESTETLRLVPQPCTSETAKDYLARCGNVAVIQATEHTRDDLLSIPSMRQEIDSLKATDQAHQSQLKRFEVKQIDQSQ</sequence>
<gene>
    <name evidence="1" type="ORF">TWF696_008325</name>
</gene>
<evidence type="ECO:0000313" key="2">
    <source>
        <dbReference type="Proteomes" id="UP001375240"/>
    </source>
</evidence>
<evidence type="ECO:0000313" key="1">
    <source>
        <dbReference type="EMBL" id="KAK6341239.1"/>
    </source>
</evidence>
<comment type="caution">
    <text evidence="1">The sequence shown here is derived from an EMBL/GenBank/DDBJ whole genome shotgun (WGS) entry which is preliminary data.</text>
</comment>